<gene>
    <name evidence="5" type="ORF">DUNSADRAFT_15567</name>
</gene>
<dbReference type="Gene3D" id="1.20.58.1120">
    <property type="match status" value="1"/>
</dbReference>
<dbReference type="Gene3D" id="3.40.50.300">
    <property type="entry name" value="P-loop containing nucleotide triphosphate hydrolases"/>
    <property type="match status" value="1"/>
</dbReference>
<reference evidence="5" key="1">
    <citation type="submission" date="2017-08" db="EMBL/GenBank/DDBJ databases">
        <authorList>
            <person name="Polle J.E."/>
            <person name="Barry K."/>
            <person name="Cushman J."/>
            <person name="Schmutz J."/>
            <person name="Tran D."/>
            <person name="Hathwaick L.T."/>
            <person name="Yim W.C."/>
            <person name="Jenkins J."/>
            <person name="Mckie-Krisberg Z.M."/>
            <person name="Prochnik S."/>
            <person name="Lindquist E."/>
            <person name="Dockter R.B."/>
            <person name="Adam C."/>
            <person name="Molina H."/>
            <person name="Bunkerborg J."/>
            <person name="Jin E."/>
            <person name="Buchheim M."/>
            <person name="Magnuson J."/>
        </authorList>
    </citation>
    <scope>NUCLEOTIDE SEQUENCE</scope>
    <source>
        <strain evidence="5">CCAP 19/18</strain>
    </source>
</reference>
<keyword evidence="6" id="KW-1185">Reference proteome</keyword>
<evidence type="ECO:0000313" key="6">
    <source>
        <dbReference type="Proteomes" id="UP000815325"/>
    </source>
</evidence>
<dbReference type="Gene3D" id="3.20.180.20">
    <property type="entry name" value="Dynein heavy chain, N-terminal domain 2"/>
    <property type="match status" value="1"/>
</dbReference>
<feature type="domain" description="Dynein heavy chain linker" evidence="3">
    <location>
        <begin position="859"/>
        <end position="1241"/>
    </location>
</feature>
<keyword evidence="1" id="KW-0175">Coiled coil</keyword>
<evidence type="ECO:0000256" key="1">
    <source>
        <dbReference type="SAM" id="Coils"/>
    </source>
</evidence>
<dbReference type="Gene3D" id="1.10.287.2620">
    <property type="match status" value="1"/>
</dbReference>
<feature type="region of interest" description="Disordered" evidence="2">
    <location>
        <begin position="1"/>
        <end position="41"/>
    </location>
</feature>
<accession>A0ABQ7G557</accession>
<feature type="coiled-coil region" evidence="1">
    <location>
        <begin position="615"/>
        <end position="642"/>
    </location>
</feature>
<dbReference type="InterPro" id="IPR013602">
    <property type="entry name" value="Dynein_heavy_linker"/>
</dbReference>
<dbReference type="InterPro" id="IPR042228">
    <property type="entry name" value="Dynein_linker_3"/>
</dbReference>
<sequence>MDQVKQPKPKARFGARAKPANGGGSVRSLDEGSNGLGEHEDGTMTMEEEQLHLLPKVMAPYETKPGCTPRRVQIQRKRKLFAQQDLPQLIQQEGLQENGQSVFKLDIFDDTDYESRLCSQWVPKTPGVAPTPAKAALAGPDGVKSWKDCRVIDYDEGRNRYAVAYRDAPSSESSSVRWVDRVDLCFSAEDPFVFARRHVDAHANRGRAESLLRYNLYIDCMPTEDIPPLSTEQVNRILGFALNSKKLRDKLMDTNALLAEVNTEYARSMNKITFDNTLRRGQSGCLAALVPIAEAFPLERRVKTRYKGCVPVAEYDFAQQFSDFSFRTLLTKSEVISALTRVRVECAKALKMSLFNTHFTKSLRLEEFEQGQMQTTDQTANYLKDSWVVTLKNAIKSSFKDVGKGWFNLHETNMETYEFSKLKKFLTQTKFIMEDTLRFLVEDSLHRLVAFVRIACLHRATVKSTACVEVEVPAIDNQPAYVINGNSSTINTASIRKPPLLLLELQATKDGTRFQYSTSLDAIIPRFCAVYDNSLNKVSGIPVIEPAVMEELFWAIVPQLRAVHPLEEWVVKGREELVARITAALVPVREYLALYDTFEPLLRLSPESYVAALEAKGEELALAEVKAEIKKHSQELAALYDALPSGMAVGGLVYVNTQKVREVLLKKKEKLVALLRSLCARIPRKMMSVVSSKFSEIERVLRQKPEKLEDVHEQRKFIDGLPQAIGTLMQDIESTRPWYEYLELQKYGLTDEEAKDKFLGVSWPAKLQRLADRQLTALEDDESRFREDMFQEQDGFQDSLGELSALVNNSAQNVDLSKMDTVVQEVKRLDERLRKADADAQLYNAREGLLGLPITDYSHANYKSWMNDSWEKLDGEQVESSVTGALKVLFKTGKVLQQRGLEKFAANCEAMRQEVEGFKRMVPLVLAIRNPGMRQRHWETISKDIGMPLYPDKKFTLVKAEEMGLLNHLTAISKVSEVAGKEYSIEQALDKMVSEWDGAELQVMDYRETGTYIIKVDDAISQMLDDHIVMTQSMSFSQFKKPFEERISKWELQLSLASDILEQWVALQRQWMYLEPIFSSEDIMQQLPLEAKRFATVDRIWRKTLEGAKRNPHVLKVCGNQKLLDQFTEGNKLLESVQKGLADYLETKRLAFARFFFLSNDELLQILSQTKNPLAVQPHLRKCFEAIESLDFSPNLEITAMNSKEKEKVPFDEPMSPTGSVEQWLGVVEKRMRSSVRQQIINSLKDAAVSERPQWARSWPAMVVLAVSAIVWSKEVEDAIKGASVPKYFEKNNNDLLGLTDLVRGNLSTQDRLTLGALITTDVHARDTVQELVDCNIQRTTDFEWISRMRMYWRDDVYVDMVQASIPYGYEYLGNTPRLVITPLTDRCYMTLMSAMHLNLGGAPAGPAGTGVSGFVHVCHAPLMCACAALVCHAPLMSAMRLNLVSAPAGPAGTGVFGFVYLPCWCMTLVSAMHVNFGGASAGPAGTETVLGFVHH</sequence>
<proteinExistence type="predicted"/>
<dbReference type="Gene3D" id="1.20.140.100">
    <property type="entry name" value="Dynein heavy chain, N-terminal domain 2"/>
    <property type="match status" value="1"/>
</dbReference>
<evidence type="ECO:0000256" key="2">
    <source>
        <dbReference type="SAM" id="MobiDB-lite"/>
    </source>
</evidence>
<feature type="domain" description="Dynein heavy chain hydrolytic ATP-binding dynein motor region" evidence="4">
    <location>
        <begin position="1368"/>
        <end position="1417"/>
    </location>
</feature>
<feature type="coiled-coil region" evidence="1">
    <location>
        <begin position="819"/>
        <end position="846"/>
    </location>
</feature>
<name>A0ABQ7G557_DUNSA</name>
<protein>
    <submittedName>
        <fullName evidence="5">Dynein heavy chain, N-terminal region 2-domain-containing protein</fullName>
    </submittedName>
</protein>
<dbReference type="Pfam" id="PF12774">
    <property type="entry name" value="AAA_6"/>
    <property type="match status" value="1"/>
</dbReference>
<evidence type="ECO:0000313" key="5">
    <source>
        <dbReference type="EMBL" id="KAF5829735.1"/>
    </source>
</evidence>
<dbReference type="InterPro" id="IPR026983">
    <property type="entry name" value="DHC"/>
</dbReference>
<evidence type="ECO:0000259" key="4">
    <source>
        <dbReference type="Pfam" id="PF12774"/>
    </source>
</evidence>
<dbReference type="InterPro" id="IPR027417">
    <property type="entry name" value="P-loop_NTPase"/>
</dbReference>
<dbReference type="PANTHER" id="PTHR45703:SF28">
    <property type="entry name" value="DYNEINS HEAVY CHAIN"/>
    <property type="match status" value="1"/>
</dbReference>
<dbReference type="InterPro" id="IPR035699">
    <property type="entry name" value="AAA_6"/>
</dbReference>
<dbReference type="Proteomes" id="UP000815325">
    <property type="component" value="Unassembled WGS sequence"/>
</dbReference>
<dbReference type="EMBL" id="MU070121">
    <property type="protein sequence ID" value="KAF5829735.1"/>
    <property type="molecule type" value="Genomic_DNA"/>
</dbReference>
<dbReference type="PANTHER" id="PTHR45703">
    <property type="entry name" value="DYNEIN HEAVY CHAIN"/>
    <property type="match status" value="1"/>
</dbReference>
<dbReference type="InterPro" id="IPR042222">
    <property type="entry name" value="Dynein_2_N"/>
</dbReference>
<dbReference type="Pfam" id="PF08393">
    <property type="entry name" value="DHC_N2"/>
    <property type="match status" value="1"/>
</dbReference>
<comment type="caution">
    <text evidence="5">The sequence shown here is derived from an EMBL/GenBank/DDBJ whole genome shotgun (WGS) entry which is preliminary data.</text>
</comment>
<organism evidence="5 6">
    <name type="scientific">Dunaliella salina</name>
    <name type="common">Green alga</name>
    <name type="synonym">Protococcus salinus</name>
    <dbReference type="NCBI Taxonomy" id="3046"/>
    <lineage>
        <taxon>Eukaryota</taxon>
        <taxon>Viridiplantae</taxon>
        <taxon>Chlorophyta</taxon>
        <taxon>core chlorophytes</taxon>
        <taxon>Chlorophyceae</taxon>
        <taxon>CS clade</taxon>
        <taxon>Chlamydomonadales</taxon>
        <taxon>Dunaliellaceae</taxon>
        <taxon>Dunaliella</taxon>
    </lineage>
</organism>
<evidence type="ECO:0000259" key="3">
    <source>
        <dbReference type="Pfam" id="PF08393"/>
    </source>
</evidence>